<reference evidence="1" key="1">
    <citation type="submission" date="2021-02" db="EMBL/GenBank/DDBJ databases">
        <authorList>
            <person name="Dougan E. K."/>
            <person name="Rhodes N."/>
            <person name="Thang M."/>
            <person name="Chan C."/>
        </authorList>
    </citation>
    <scope>NUCLEOTIDE SEQUENCE</scope>
</reference>
<dbReference type="EMBL" id="CAJNNW010011622">
    <property type="protein sequence ID" value="CAE8653352.1"/>
    <property type="molecule type" value="Genomic_DNA"/>
</dbReference>
<dbReference type="AlphaFoldDB" id="A0A813IHZ9"/>
<evidence type="ECO:0000313" key="2">
    <source>
        <dbReference type="Proteomes" id="UP000626109"/>
    </source>
</evidence>
<organism evidence="1 2">
    <name type="scientific">Polarella glacialis</name>
    <name type="common">Dinoflagellate</name>
    <dbReference type="NCBI Taxonomy" id="89957"/>
    <lineage>
        <taxon>Eukaryota</taxon>
        <taxon>Sar</taxon>
        <taxon>Alveolata</taxon>
        <taxon>Dinophyceae</taxon>
        <taxon>Suessiales</taxon>
        <taxon>Suessiaceae</taxon>
        <taxon>Polarella</taxon>
    </lineage>
</organism>
<name>A0A813IHZ9_POLGL</name>
<accession>A0A813IHZ9</accession>
<dbReference type="Proteomes" id="UP000626109">
    <property type="component" value="Unassembled WGS sequence"/>
</dbReference>
<sequence length="173" mass="18716">NCDPDAEWIQKLNSSGDTYEACCDLRCGGFLCPHGYRSLSSASYTVSSTRDVCCEQNCSGWSGNSPDISGSGLYLNGFSSLSSGLLTDEYTFVRIAWYGTDSNTGIEDTQYIQFRSIFDLFVNRSASFTDSGQTDNQLFKLSDFATSDTGLSSWVQSAGGAWLCLSHTNGPTA</sequence>
<proteinExistence type="predicted"/>
<feature type="non-terminal residue" evidence="1">
    <location>
        <position position="173"/>
    </location>
</feature>
<gene>
    <name evidence="1" type="ORF">PGLA2088_LOCUS10340</name>
</gene>
<evidence type="ECO:0000313" key="1">
    <source>
        <dbReference type="EMBL" id="CAE8653352.1"/>
    </source>
</evidence>
<comment type="caution">
    <text evidence="1">The sequence shown here is derived from an EMBL/GenBank/DDBJ whole genome shotgun (WGS) entry which is preliminary data.</text>
</comment>
<protein>
    <submittedName>
        <fullName evidence="1">Uncharacterized protein</fullName>
    </submittedName>
</protein>
<feature type="non-terminal residue" evidence="1">
    <location>
        <position position="1"/>
    </location>
</feature>